<feature type="compositionally biased region" description="Low complexity" evidence="1">
    <location>
        <begin position="1"/>
        <end position="21"/>
    </location>
</feature>
<dbReference type="EMBL" id="OX465081">
    <property type="protein sequence ID" value="CAI9287206.1"/>
    <property type="molecule type" value="Genomic_DNA"/>
</dbReference>
<keyword evidence="3" id="KW-1185">Reference proteome</keyword>
<feature type="region of interest" description="Disordered" evidence="1">
    <location>
        <begin position="1"/>
        <end position="30"/>
    </location>
</feature>
<gene>
    <name evidence="2" type="ORF">LSALG_LOCUS26588</name>
</gene>
<name>A0AA35Z7I8_LACSI</name>
<evidence type="ECO:0000313" key="2">
    <source>
        <dbReference type="EMBL" id="CAI9287206.1"/>
    </source>
</evidence>
<organism evidence="2 3">
    <name type="scientific">Lactuca saligna</name>
    <name type="common">Willowleaf lettuce</name>
    <dbReference type="NCBI Taxonomy" id="75948"/>
    <lineage>
        <taxon>Eukaryota</taxon>
        <taxon>Viridiplantae</taxon>
        <taxon>Streptophyta</taxon>
        <taxon>Embryophyta</taxon>
        <taxon>Tracheophyta</taxon>
        <taxon>Spermatophyta</taxon>
        <taxon>Magnoliopsida</taxon>
        <taxon>eudicotyledons</taxon>
        <taxon>Gunneridae</taxon>
        <taxon>Pentapetalae</taxon>
        <taxon>asterids</taxon>
        <taxon>campanulids</taxon>
        <taxon>Asterales</taxon>
        <taxon>Asteraceae</taxon>
        <taxon>Cichorioideae</taxon>
        <taxon>Cichorieae</taxon>
        <taxon>Lactucinae</taxon>
        <taxon>Lactuca</taxon>
    </lineage>
</organism>
<proteinExistence type="predicted"/>
<evidence type="ECO:0000256" key="1">
    <source>
        <dbReference type="SAM" id="MobiDB-lite"/>
    </source>
</evidence>
<evidence type="ECO:0000313" key="3">
    <source>
        <dbReference type="Proteomes" id="UP001177003"/>
    </source>
</evidence>
<accession>A0AA35Z7I8</accession>
<dbReference type="Proteomes" id="UP001177003">
    <property type="component" value="Chromosome 5"/>
</dbReference>
<sequence length="84" mass="8893">MDQEGINVDGGNEDGINVNGGNDDGINEKDLGLEMMNQGGMDSEEVIEEDIGIEGICGEVMKPEGDRTRRPGCGGHGQEAKTEK</sequence>
<reference evidence="2" key="1">
    <citation type="submission" date="2023-04" db="EMBL/GenBank/DDBJ databases">
        <authorList>
            <person name="Vijverberg K."/>
            <person name="Xiong W."/>
            <person name="Schranz E."/>
        </authorList>
    </citation>
    <scope>NUCLEOTIDE SEQUENCE</scope>
</reference>
<dbReference type="AlphaFoldDB" id="A0AA35Z7I8"/>
<protein>
    <submittedName>
        <fullName evidence="2">Uncharacterized protein</fullName>
    </submittedName>
</protein>
<feature type="region of interest" description="Disordered" evidence="1">
    <location>
        <begin position="59"/>
        <end position="84"/>
    </location>
</feature>